<dbReference type="EMBL" id="CP062804">
    <property type="protein sequence ID" value="QOT81018.1"/>
    <property type="molecule type" value="Genomic_DNA"/>
</dbReference>
<dbReference type="Gene3D" id="1.20.1600.10">
    <property type="entry name" value="Outer membrane efflux proteins (OEP)"/>
    <property type="match status" value="1"/>
</dbReference>
<reference evidence="3 4" key="1">
    <citation type="submission" date="2020-10" db="EMBL/GenBank/DDBJ databases">
        <title>Complete genome sequence of Cupriavidus basilensis CCUG 49340T.</title>
        <authorList>
            <person name="Salva-Serra F."/>
            <person name="Donoso R.A."/>
            <person name="Cho K.H."/>
            <person name="Yoo J.A."/>
            <person name="Lee K."/>
            <person name="Yoon S.-H."/>
            <person name="Perez-Pantoja D."/>
            <person name="Moore E.R.B."/>
        </authorList>
    </citation>
    <scope>NUCLEOTIDE SEQUENCE [LARGE SCALE GENOMIC DNA]</scope>
    <source>
        <strain evidence="4">CCUG 49340</strain>
    </source>
</reference>
<dbReference type="Gene3D" id="2.20.200.10">
    <property type="entry name" value="Outer membrane efflux proteins (OEP)"/>
    <property type="match status" value="1"/>
</dbReference>
<keyword evidence="2" id="KW-0732">Signal</keyword>
<comment type="similarity">
    <text evidence="1 2">Belongs to the outer membrane factor (OMF) (TC 1.B.17) family.</text>
</comment>
<comment type="subcellular location">
    <subcellularLocation>
        <location evidence="2">Cell membrane</location>
        <topology evidence="2">Lipid-anchor</topology>
    </subcellularLocation>
</comment>
<organism evidence="3 4">
    <name type="scientific">Cupriavidus basilensis</name>
    <dbReference type="NCBI Taxonomy" id="68895"/>
    <lineage>
        <taxon>Bacteria</taxon>
        <taxon>Pseudomonadati</taxon>
        <taxon>Pseudomonadota</taxon>
        <taxon>Betaproteobacteria</taxon>
        <taxon>Burkholderiales</taxon>
        <taxon>Burkholderiaceae</taxon>
        <taxon>Cupriavidus</taxon>
    </lineage>
</organism>
<dbReference type="PANTHER" id="PTHR30203">
    <property type="entry name" value="OUTER MEMBRANE CATION EFFLUX PROTEIN"/>
    <property type="match status" value="1"/>
</dbReference>
<dbReference type="InterPro" id="IPR010131">
    <property type="entry name" value="MdtP/NodT-like"/>
</dbReference>
<dbReference type="RefSeq" id="WP_150986611.1">
    <property type="nucleotide sequence ID" value="NZ_CP062804.1"/>
</dbReference>
<feature type="signal peptide" evidence="2">
    <location>
        <begin position="1"/>
        <end position="21"/>
    </location>
</feature>
<dbReference type="GeneID" id="98404583"/>
<dbReference type="Proteomes" id="UP000397656">
    <property type="component" value="Chromosome 2"/>
</dbReference>
<dbReference type="InterPro" id="IPR003423">
    <property type="entry name" value="OMP_efflux"/>
</dbReference>
<dbReference type="NCBIfam" id="TIGR01845">
    <property type="entry name" value="outer_NodT"/>
    <property type="match status" value="1"/>
</dbReference>
<dbReference type="GO" id="GO:0015562">
    <property type="term" value="F:efflux transmembrane transporter activity"/>
    <property type="evidence" value="ECO:0007669"/>
    <property type="project" value="InterPro"/>
</dbReference>
<keyword evidence="2" id="KW-0812">Transmembrane</keyword>
<keyword evidence="2" id="KW-0564">Palmitate</keyword>
<dbReference type="GO" id="GO:0005886">
    <property type="term" value="C:plasma membrane"/>
    <property type="evidence" value="ECO:0007669"/>
    <property type="project" value="UniProtKB-SubCell"/>
</dbReference>
<dbReference type="AlphaFoldDB" id="A0A643FTJ9"/>
<sequence>MNKINTLNALTLLVTLAAAMAATGCAAPAAPDAALPTAPAQWRYAPQDRAGADPVSTAWWQSIGNAELDALVQRARVDNPGIAAAYARVLQARASVIIARAPLLPALTGSADAQHYGVSRVSSSDSTANLRLGLAASYEFDLWGGNRAAAGNAAASLRAAGFAQDAATLSVTGEVALAWLQTVSLRERIGIATRMLENARSVLAVVDARQRAGSATALELAQQRGLVASRERTLRLLAQRANDSQVALAILLGQSAGGLEVETASLASLRQPAIDSGLPAALLTRRPDLAAAEARLAAADGNIAVARALMLPRLVLTANATAESDRLRTMFENPIYTLAAGVLAPIFNAGKLAAGHDLAIAQKQELLAEYRRAIVAASGDVEVALNTMAGVDAQRVAQDEELAQARQAFALAQRRYRAGAETLLTVLDAQRTLYSAEDEAAQLRLAGLQGAVLLYKALGGGWQPDA</sequence>
<feature type="chain" id="PRO_5031677587" evidence="2">
    <location>
        <begin position="22"/>
        <end position="466"/>
    </location>
</feature>
<dbReference type="PROSITE" id="PS51257">
    <property type="entry name" value="PROKAR_LIPOPROTEIN"/>
    <property type="match status" value="1"/>
</dbReference>
<evidence type="ECO:0000256" key="1">
    <source>
        <dbReference type="ARBA" id="ARBA00007613"/>
    </source>
</evidence>
<keyword evidence="2" id="KW-0449">Lipoprotein</keyword>
<keyword evidence="2" id="KW-0472">Membrane</keyword>
<dbReference type="SUPFAM" id="SSF56954">
    <property type="entry name" value="Outer membrane efflux proteins (OEP)"/>
    <property type="match status" value="1"/>
</dbReference>
<accession>A0A643FTJ9</accession>
<proteinExistence type="inferred from homology"/>
<dbReference type="Pfam" id="PF02321">
    <property type="entry name" value="OEP"/>
    <property type="match status" value="2"/>
</dbReference>
<gene>
    <name evidence="3" type="ORF">F7R26_026935</name>
</gene>
<evidence type="ECO:0000313" key="3">
    <source>
        <dbReference type="EMBL" id="QOT81018.1"/>
    </source>
</evidence>
<name>A0A643FTJ9_9BURK</name>
<keyword evidence="2" id="KW-1134">Transmembrane beta strand</keyword>
<evidence type="ECO:0000256" key="2">
    <source>
        <dbReference type="RuleBase" id="RU362097"/>
    </source>
</evidence>
<evidence type="ECO:0000313" key="4">
    <source>
        <dbReference type="Proteomes" id="UP000397656"/>
    </source>
</evidence>
<dbReference type="PANTHER" id="PTHR30203:SF33">
    <property type="entry name" value="BLR4455 PROTEIN"/>
    <property type="match status" value="1"/>
</dbReference>
<protein>
    <submittedName>
        <fullName evidence="3">Efflux transporter outer membrane subunit</fullName>
    </submittedName>
</protein>